<organism evidence="4 5">
    <name type="scientific">Ignisphaera aggregans (strain DSM 17230 / JCM 13409 / AQ1.S1)</name>
    <dbReference type="NCBI Taxonomy" id="583356"/>
    <lineage>
        <taxon>Archaea</taxon>
        <taxon>Thermoproteota</taxon>
        <taxon>Thermoprotei</taxon>
        <taxon>Desulfurococcales</taxon>
        <taxon>Desulfurococcaceae</taxon>
        <taxon>Ignisphaera</taxon>
    </lineage>
</organism>
<dbReference type="InterPro" id="IPR001451">
    <property type="entry name" value="Hexapep"/>
</dbReference>
<dbReference type="GO" id="GO:0016779">
    <property type="term" value="F:nucleotidyltransferase activity"/>
    <property type="evidence" value="ECO:0007669"/>
    <property type="project" value="UniProtKB-KW"/>
</dbReference>
<dbReference type="KEGG" id="iag:Igag_0486"/>
<dbReference type="InterPro" id="IPR050065">
    <property type="entry name" value="GlmU-like"/>
</dbReference>
<evidence type="ECO:0000256" key="2">
    <source>
        <dbReference type="ARBA" id="ARBA00022695"/>
    </source>
</evidence>
<dbReference type="STRING" id="583356.Igag_0486"/>
<keyword evidence="2" id="KW-0548">Nucleotidyltransferase</keyword>
<gene>
    <name evidence="4" type="ordered locus">Igag_0486</name>
</gene>
<dbReference type="InterPro" id="IPR005835">
    <property type="entry name" value="NTP_transferase_dom"/>
</dbReference>
<name>E0SRX4_IGNAA</name>
<dbReference type="PANTHER" id="PTHR43584:SF8">
    <property type="entry name" value="N-ACETYLMURAMATE ALPHA-1-PHOSPHATE URIDYLYLTRANSFERASE"/>
    <property type="match status" value="1"/>
</dbReference>
<evidence type="ECO:0000313" key="4">
    <source>
        <dbReference type="EMBL" id="ADM27324.1"/>
    </source>
</evidence>
<evidence type="ECO:0000259" key="3">
    <source>
        <dbReference type="Pfam" id="PF00483"/>
    </source>
</evidence>
<dbReference type="AlphaFoldDB" id="E0SRX4"/>
<dbReference type="PANTHER" id="PTHR43584">
    <property type="entry name" value="NUCLEOTIDYL TRANSFERASE"/>
    <property type="match status" value="1"/>
</dbReference>
<evidence type="ECO:0000256" key="1">
    <source>
        <dbReference type="ARBA" id="ARBA00022679"/>
    </source>
</evidence>
<protein>
    <submittedName>
        <fullName evidence="4">Nucleotidyl transferase</fullName>
    </submittedName>
</protein>
<keyword evidence="5" id="KW-1185">Reference proteome</keyword>
<dbReference type="Gene3D" id="3.90.550.10">
    <property type="entry name" value="Spore Coat Polysaccharide Biosynthesis Protein SpsA, Chain A"/>
    <property type="match status" value="1"/>
</dbReference>
<dbReference type="Proteomes" id="UP000001304">
    <property type="component" value="Chromosome"/>
</dbReference>
<dbReference type="HOGENOM" id="CLU_029499_0_1_2"/>
<feature type="domain" description="Nucleotidyl transferase" evidence="3">
    <location>
        <begin position="4"/>
        <end position="221"/>
    </location>
</feature>
<dbReference type="BioCyc" id="IAGG583356:GHAH-490-MONOMER"/>
<dbReference type="SUPFAM" id="SSF53448">
    <property type="entry name" value="Nucleotide-diphospho-sugar transferases"/>
    <property type="match status" value="1"/>
</dbReference>
<dbReference type="Pfam" id="PF00483">
    <property type="entry name" value="NTP_transferase"/>
    <property type="match status" value="1"/>
</dbReference>
<proteinExistence type="predicted"/>
<accession>E0SRX4</accession>
<reference evidence="4 5" key="1">
    <citation type="journal article" date="2010" name="Stand. Genomic Sci.">
        <title>Complete genome sequence of Ignisphaera aggregans type strain (AQ1.S1).</title>
        <authorList>
            <person name="Goker M."/>
            <person name="Held B."/>
            <person name="Lapidus A."/>
            <person name="Nolan M."/>
            <person name="Spring S."/>
            <person name="Yasawong M."/>
            <person name="Lucas S."/>
            <person name="Glavina Del Rio T."/>
            <person name="Tice H."/>
            <person name="Cheng J.F."/>
            <person name="Goodwin L."/>
            <person name="Tapia R."/>
            <person name="Pitluck S."/>
            <person name="Liolios K."/>
            <person name="Ivanova N."/>
            <person name="Mavromatis K."/>
            <person name="Mikhailova N."/>
            <person name="Pati A."/>
            <person name="Chen A."/>
            <person name="Palaniappan K."/>
            <person name="Brambilla E."/>
            <person name="Land M."/>
            <person name="Hauser L."/>
            <person name="Chang Y.J."/>
            <person name="Jeffries C.D."/>
            <person name="Brettin T."/>
            <person name="Detter J.C."/>
            <person name="Han C."/>
            <person name="Rohde M."/>
            <person name="Sikorski J."/>
            <person name="Woyke T."/>
            <person name="Bristow J."/>
            <person name="Eisen J.A."/>
            <person name="Markowitz V."/>
            <person name="Hugenholtz P."/>
            <person name="Kyrpides N.C."/>
            <person name="Klenk H.P."/>
        </authorList>
    </citation>
    <scope>NUCLEOTIDE SEQUENCE [LARGE SCALE GENOMIC DNA]</scope>
    <source>
        <strain evidence="5">DSM 17230 / JCM 13409 / AQ1.S1</strain>
    </source>
</reference>
<dbReference type="Pfam" id="PF00132">
    <property type="entry name" value="Hexapep"/>
    <property type="match status" value="1"/>
</dbReference>
<dbReference type="EMBL" id="CP002098">
    <property type="protein sequence ID" value="ADM27324.1"/>
    <property type="molecule type" value="Genomic_DNA"/>
</dbReference>
<evidence type="ECO:0000313" key="5">
    <source>
        <dbReference type="Proteomes" id="UP000001304"/>
    </source>
</evidence>
<dbReference type="InterPro" id="IPR029044">
    <property type="entry name" value="Nucleotide-diphossugar_trans"/>
</dbReference>
<sequence length="383" mass="42901">MEVVVLAGGKGLGMQKLTLGQSKLFVKIVGRPIVEWVLTNLYMAGLKRVVIVTDRPSLFEDITIRLGDKMMFDVRIQREEEIVGAIKEAGDAISKGALVVYGDTIVPYTAYRYILDVYRERRQPVLLVVPEEDVSRYGAIYMDSYGYIEKFIEKPKAVDTSYVFGGIAILNEGIVKLIESGKSLDESINSYIERGGRIYAAIWSDWWIDIDYPIDILKAIYYLLNDLREKRISGKAKIASTAVIEGPVVIEDNVEIDHYTVVKGPCYIGRNSFIGTHSFIRPYTDIEDGATIGSYTEISWSLISSRVTIGRGSFIGFSVIGEEAIIEPEVKTNLLIREYSEDVMAKAMKVKARGYEYLKAGSVIASRTRVPMGTILRPGEERL</sequence>
<dbReference type="Gene3D" id="2.160.10.10">
    <property type="entry name" value="Hexapeptide repeat proteins"/>
    <property type="match status" value="1"/>
</dbReference>
<keyword evidence="1 4" id="KW-0808">Transferase</keyword>